<dbReference type="GO" id="GO:0006396">
    <property type="term" value="P:RNA processing"/>
    <property type="evidence" value="ECO:0007669"/>
    <property type="project" value="InterPro"/>
</dbReference>
<dbReference type="SUPFAM" id="SSF110324">
    <property type="entry name" value="Ribosomal L27 protein-like"/>
    <property type="match status" value="1"/>
</dbReference>
<dbReference type="InterPro" id="IPR019495">
    <property type="entry name" value="EXOSC1_C"/>
</dbReference>
<proteinExistence type="predicted"/>
<dbReference type="Gene3D" id="2.40.50.140">
    <property type="entry name" value="Nucleic acid-binding proteins"/>
    <property type="match status" value="1"/>
</dbReference>
<dbReference type="Gene3D" id="2.40.50.100">
    <property type="match status" value="1"/>
</dbReference>
<sequence>MAAPTICTPGQRICRLEEGQVAGSGTDVRQGYLYSCLAGYVNVREGDGESGKTVIEVLTEKKHNIVPSVGSLVTCRVTNVNPRFCKCAILGVDNMPLKESFRGLVRKEDVRATEKDRVEMYKSFRPGDLVIARVLSLGDAQSYLLTTAENELGVVAAVSEAGVNMVPVSWNEMICPKTMSKEFRKVAKVQPQYIDNTTAT</sequence>
<dbReference type="RefSeq" id="XP_013378632.1">
    <property type="nucleotide sequence ID" value="XM_013523178.1"/>
</dbReference>
<evidence type="ECO:0000256" key="1">
    <source>
        <dbReference type="ARBA" id="ARBA00004604"/>
    </source>
</evidence>
<comment type="subcellular location">
    <subcellularLocation>
        <location evidence="1">Nucleus</location>
        <location evidence="1">Nucleolus</location>
    </subcellularLocation>
</comment>
<evidence type="ECO:0000259" key="4">
    <source>
        <dbReference type="PROSITE" id="PS50126"/>
    </source>
</evidence>
<evidence type="ECO:0000313" key="7">
    <source>
        <dbReference type="RefSeq" id="XP_013378634.1"/>
    </source>
</evidence>
<dbReference type="CDD" id="cd05791">
    <property type="entry name" value="S1_CSL4"/>
    <property type="match status" value="1"/>
</dbReference>
<evidence type="ECO:0000313" key="5">
    <source>
        <dbReference type="Proteomes" id="UP000085678"/>
    </source>
</evidence>
<name>A0A1S3H0D6_LINAN</name>
<dbReference type="SUPFAM" id="SSF50249">
    <property type="entry name" value="Nucleic acid-binding proteins"/>
    <property type="match status" value="1"/>
</dbReference>
<dbReference type="STRING" id="7574.A0A1S3H0D6"/>
<keyword evidence="3" id="KW-0271">Exosome</keyword>
<evidence type="ECO:0000256" key="3">
    <source>
        <dbReference type="ARBA" id="ARBA00022835"/>
    </source>
</evidence>
<dbReference type="GeneID" id="106150407"/>
<gene>
    <name evidence="6 7" type="primary">LOC106150407</name>
</gene>
<keyword evidence="2" id="KW-0963">Cytoplasm</keyword>
<dbReference type="OrthoDB" id="440760at2759"/>
<reference evidence="6 7" key="1">
    <citation type="submission" date="2025-04" db="UniProtKB">
        <authorList>
            <consortium name="RefSeq"/>
        </authorList>
    </citation>
    <scope>IDENTIFICATION</scope>
    <source>
        <tissue evidence="6 7">Gonads</tissue>
    </source>
</reference>
<dbReference type="RefSeq" id="XP_013378634.1">
    <property type="nucleotide sequence ID" value="XM_013523180.1"/>
</dbReference>
<dbReference type="KEGG" id="lak:106150407"/>
<dbReference type="InterPro" id="IPR039771">
    <property type="entry name" value="Csl4"/>
</dbReference>
<dbReference type="GO" id="GO:0005730">
    <property type="term" value="C:nucleolus"/>
    <property type="evidence" value="ECO:0007669"/>
    <property type="project" value="UniProtKB-SubCell"/>
</dbReference>
<dbReference type="GO" id="GO:0000176">
    <property type="term" value="C:nuclear exosome (RNase complex)"/>
    <property type="evidence" value="ECO:0007669"/>
    <property type="project" value="TreeGrafter"/>
</dbReference>
<evidence type="ECO:0000256" key="2">
    <source>
        <dbReference type="ARBA" id="ARBA00022490"/>
    </source>
</evidence>
<dbReference type="GO" id="GO:0003723">
    <property type="term" value="F:RNA binding"/>
    <property type="evidence" value="ECO:0007669"/>
    <property type="project" value="InterPro"/>
</dbReference>
<dbReference type="GO" id="GO:0005737">
    <property type="term" value="C:cytoplasm"/>
    <property type="evidence" value="ECO:0007669"/>
    <property type="project" value="TreeGrafter"/>
</dbReference>
<dbReference type="AlphaFoldDB" id="A0A1S3H0D6"/>
<dbReference type="PROSITE" id="PS50126">
    <property type="entry name" value="S1"/>
    <property type="match status" value="1"/>
</dbReference>
<dbReference type="Proteomes" id="UP000085678">
    <property type="component" value="Unplaced"/>
</dbReference>
<organism evidence="5 7">
    <name type="scientific">Lingula anatina</name>
    <name type="common">Brachiopod</name>
    <name type="synonym">Lingula unguis</name>
    <dbReference type="NCBI Taxonomy" id="7574"/>
    <lineage>
        <taxon>Eukaryota</taxon>
        <taxon>Metazoa</taxon>
        <taxon>Spiralia</taxon>
        <taxon>Lophotrochozoa</taxon>
        <taxon>Brachiopoda</taxon>
        <taxon>Linguliformea</taxon>
        <taxon>Lingulata</taxon>
        <taxon>Lingulida</taxon>
        <taxon>Linguloidea</taxon>
        <taxon>Lingulidae</taxon>
        <taxon>Lingula</taxon>
    </lineage>
</organism>
<dbReference type="Pfam" id="PF14382">
    <property type="entry name" value="ECR1_N"/>
    <property type="match status" value="1"/>
</dbReference>
<dbReference type="InterPro" id="IPR025721">
    <property type="entry name" value="Exosome_cplx_N_dom"/>
</dbReference>
<accession>A0A1S3H0D6</accession>
<evidence type="ECO:0000313" key="6">
    <source>
        <dbReference type="RefSeq" id="XP_013378632.1"/>
    </source>
</evidence>
<dbReference type="PANTHER" id="PTHR12686:SF8">
    <property type="entry name" value="EXOSOME COMPLEX COMPONENT CSL4"/>
    <property type="match status" value="1"/>
</dbReference>
<dbReference type="InterPro" id="IPR003029">
    <property type="entry name" value="S1_domain"/>
</dbReference>
<dbReference type="PANTHER" id="PTHR12686">
    <property type="entry name" value="3'-5' EXORIBONUCLEASE CSL4-RELATED"/>
    <property type="match status" value="1"/>
</dbReference>
<feature type="domain" description="S1 motif" evidence="4">
    <location>
        <begin position="70"/>
        <end position="149"/>
    </location>
</feature>
<protein>
    <submittedName>
        <fullName evidence="6">Exosome complex component CSL4 isoform X1</fullName>
    </submittedName>
    <submittedName>
        <fullName evidence="7">Exosome complex component CSL4 isoform X2</fullName>
    </submittedName>
</protein>
<dbReference type="Pfam" id="PF10447">
    <property type="entry name" value="EXOSC1"/>
    <property type="match status" value="1"/>
</dbReference>
<keyword evidence="5" id="KW-1185">Reference proteome</keyword>
<dbReference type="FunFam" id="2.40.50.140:FF:000198">
    <property type="entry name" value="Exosome complex component CSL4"/>
    <property type="match status" value="1"/>
</dbReference>
<dbReference type="InterPro" id="IPR012340">
    <property type="entry name" value="NA-bd_OB-fold"/>
</dbReference>